<evidence type="ECO:0000256" key="1">
    <source>
        <dbReference type="ARBA" id="ARBA00006739"/>
    </source>
</evidence>
<dbReference type="InterPro" id="IPR029044">
    <property type="entry name" value="Nucleotide-diphossugar_trans"/>
</dbReference>
<dbReference type="Gene3D" id="3.90.550.10">
    <property type="entry name" value="Spore Coat Polysaccharide Biosynthesis Protein SpsA, Chain A"/>
    <property type="match status" value="1"/>
</dbReference>
<evidence type="ECO:0000313" key="4">
    <source>
        <dbReference type="EMBL" id="NKE04703.1"/>
    </source>
</evidence>
<dbReference type="PANTHER" id="PTHR22916:SF3">
    <property type="entry name" value="UDP-GLCNAC:BETAGAL BETA-1,3-N-ACETYLGLUCOSAMINYLTRANSFERASE-LIKE PROTEIN 1"/>
    <property type="match status" value="1"/>
</dbReference>
<sequence>MNPKVSVIIPTYKRSDFLPRAIESILNQTYKNIEIIVVDDNNPDSDFREKTEEMISKYIQENKIIYHKNECNLGGALARNQGIDKASGFFVTFLDDDDVYEEQKIEFQVQYMLENGLDASFTNVKIYNMEGKLIDYREHNYVTDLSNKELLKQHILHHLTPTDTYMFKRTSLIELGGFDNVSMGQEFRLMLKAIESDLQIGYLRRADVIQYIHNGDRISIGNNKIIAENELYEFKKNYFSILNRKQQNYVKFRHYAVLAVVGLRSKKYVFFVKNLFAAILVSPNYFLTEFVKKMQIKKKV</sequence>
<accession>A0A846T7U6</accession>
<evidence type="ECO:0000313" key="5">
    <source>
        <dbReference type="Proteomes" id="UP000587942"/>
    </source>
</evidence>
<dbReference type="EMBL" id="JAAVUM010000002">
    <property type="protein sequence ID" value="NKE04703.1"/>
    <property type="molecule type" value="Genomic_DNA"/>
</dbReference>
<feature type="domain" description="Glycosyltransferase 2-like" evidence="3">
    <location>
        <begin position="6"/>
        <end position="164"/>
    </location>
</feature>
<dbReference type="Proteomes" id="UP000587942">
    <property type="component" value="Unassembled WGS sequence"/>
</dbReference>
<keyword evidence="4" id="KW-0808">Transferase</keyword>
<dbReference type="InterPro" id="IPR001173">
    <property type="entry name" value="Glyco_trans_2-like"/>
</dbReference>
<dbReference type="Pfam" id="PF00535">
    <property type="entry name" value="Glycos_transf_2"/>
    <property type="match status" value="1"/>
</dbReference>
<dbReference type="AlphaFoldDB" id="A0A846T7U6"/>
<organism evidence="4 5">
    <name type="scientific">Mesobacillus selenatarsenatis</name>
    <dbReference type="NCBI Taxonomy" id="388741"/>
    <lineage>
        <taxon>Bacteria</taxon>
        <taxon>Bacillati</taxon>
        <taxon>Bacillota</taxon>
        <taxon>Bacilli</taxon>
        <taxon>Bacillales</taxon>
        <taxon>Bacillaceae</taxon>
        <taxon>Mesobacillus</taxon>
    </lineage>
</organism>
<keyword evidence="2" id="KW-0812">Transmembrane</keyword>
<dbReference type="SUPFAM" id="SSF53448">
    <property type="entry name" value="Nucleotide-diphospho-sugar transferases"/>
    <property type="match status" value="1"/>
</dbReference>
<dbReference type="PANTHER" id="PTHR22916">
    <property type="entry name" value="GLYCOSYLTRANSFERASE"/>
    <property type="match status" value="1"/>
</dbReference>
<dbReference type="RefSeq" id="WP_167831190.1">
    <property type="nucleotide sequence ID" value="NZ_JAAVUM010000002.1"/>
</dbReference>
<evidence type="ECO:0000259" key="3">
    <source>
        <dbReference type="Pfam" id="PF00535"/>
    </source>
</evidence>
<dbReference type="GO" id="GO:0016758">
    <property type="term" value="F:hexosyltransferase activity"/>
    <property type="evidence" value="ECO:0007669"/>
    <property type="project" value="UniProtKB-ARBA"/>
</dbReference>
<comment type="similarity">
    <text evidence="1">Belongs to the glycosyltransferase 2 family.</text>
</comment>
<feature type="transmembrane region" description="Helical" evidence="2">
    <location>
        <begin position="268"/>
        <end position="287"/>
    </location>
</feature>
<proteinExistence type="inferred from homology"/>
<comment type="caution">
    <text evidence="4">The sequence shown here is derived from an EMBL/GenBank/DDBJ whole genome shotgun (WGS) entry which is preliminary data.</text>
</comment>
<dbReference type="CDD" id="cd00761">
    <property type="entry name" value="Glyco_tranf_GTA_type"/>
    <property type="match status" value="1"/>
</dbReference>
<keyword evidence="2" id="KW-0472">Membrane</keyword>
<keyword evidence="2" id="KW-1133">Transmembrane helix</keyword>
<gene>
    <name evidence="4" type="ORF">GWK17_04320</name>
</gene>
<protein>
    <submittedName>
        <fullName evidence="4">Glycosyltransferase family 2 protein</fullName>
    </submittedName>
</protein>
<name>A0A846T7U6_9BACI</name>
<evidence type="ECO:0000256" key="2">
    <source>
        <dbReference type="SAM" id="Phobius"/>
    </source>
</evidence>
<reference evidence="4 5" key="1">
    <citation type="submission" date="2020-03" db="EMBL/GenBank/DDBJ databases">
        <authorList>
            <person name="Sun Q."/>
        </authorList>
    </citation>
    <scope>NUCLEOTIDE SEQUENCE [LARGE SCALE GENOMIC DNA]</scope>
    <source>
        <strain evidence="4 5">KACC 21451</strain>
    </source>
</reference>